<dbReference type="InterPro" id="IPR011042">
    <property type="entry name" value="6-blade_b-propeller_TolB-like"/>
</dbReference>
<evidence type="ECO:0000259" key="2">
    <source>
        <dbReference type="SMART" id="SM00458"/>
    </source>
</evidence>
<feature type="domain" description="Ricin B lectin" evidence="2">
    <location>
        <begin position="94"/>
        <end position="212"/>
    </location>
</feature>
<dbReference type="Gene3D" id="2.120.10.30">
    <property type="entry name" value="TolB, C-terminal domain"/>
    <property type="match status" value="1"/>
</dbReference>
<sequence>MTTRHADGNCSITGGRAYRGAASPSLAARYFFTDYCNTAIHTITFDNGQPRVETPIPAGAISQPVAFGEDVFGELYVSSLTGTIYRIVGTGDTGESQVTTLTGQCLHAQGTQLLVWPCTGGSGQRWVLQGDGALLNPASGRCADSAASVSLRGAGQLRLSDCNSQSSQQFTPTPDNELRGASGQCLDHSRTARRSVEMSDCSGANSQVWVFVPAPAPARAKR</sequence>
<dbReference type="CDD" id="cd00161">
    <property type="entry name" value="beta-trefoil_Ricin-like"/>
    <property type="match status" value="1"/>
</dbReference>
<keyword evidence="4" id="KW-1185">Reference proteome</keyword>
<dbReference type="Pfam" id="PF00652">
    <property type="entry name" value="Ricin_B_lectin"/>
    <property type="match status" value="1"/>
</dbReference>
<dbReference type="InterPro" id="IPR035992">
    <property type="entry name" value="Ricin_B-like_lectins"/>
</dbReference>
<dbReference type="Gene3D" id="2.80.10.50">
    <property type="match status" value="2"/>
</dbReference>
<feature type="region of interest" description="Disordered" evidence="1">
    <location>
        <begin position="163"/>
        <end position="183"/>
    </location>
</feature>
<dbReference type="SUPFAM" id="SSF50370">
    <property type="entry name" value="Ricin B-like lectins"/>
    <property type="match status" value="1"/>
</dbReference>
<dbReference type="Proteomes" id="UP000599009">
    <property type="component" value="Unassembled WGS sequence"/>
</dbReference>
<accession>A0ABQ2E681</accession>
<gene>
    <name evidence="3" type="ORF">GCM10011394_02060</name>
</gene>
<name>A0ABQ2E681_9GAMM</name>
<dbReference type="EMBL" id="BMME01000001">
    <property type="protein sequence ID" value="GGJ96779.1"/>
    <property type="molecule type" value="Genomic_DNA"/>
</dbReference>
<dbReference type="RefSeq" id="WP_343224888.1">
    <property type="nucleotide sequence ID" value="NZ_BMME01000001.1"/>
</dbReference>
<protein>
    <recommendedName>
        <fullName evidence="2">Ricin B lectin domain-containing protein</fullName>
    </recommendedName>
</protein>
<feature type="compositionally biased region" description="Polar residues" evidence="1">
    <location>
        <begin position="163"/>
        <end position="174"/>
    </location>
</feature>
<evidence type="ECO:0000256" key="1">
    <source>
        <dbReference type="SAM" id="MobiDB-lite"/>
    </source>
</evidence>
<dbReference type="PROSITE" id="PS50231">
    <property type="entry name" value="RICIN_B_LECTIN"/>
    <property type="match status" value="1"/>
</dbReference>
<dbReference type="InterPro" id="IPR000772">
    <property type="entry name" value="Ricin_B_lectin"/>
</dbReference>
<dbReference type="SMART" id="SM00458">
    <property type="entry name" value="RICIN"/>
    <property type="match status" value="1"/>
</dbReference>
<comment type="caution">
    <text evidence="3">The sequence shown here is derived from an EMBL/GenBank/DDBJ whole genome shotgun (WGS) entry which is preliminary data.</text>
</comment>
<evidence type="ECO:0000313" key="3">
    <source>
        <dbReference type="EMBL" id="GGJ96779.1"/>
    </source>
</evidence>
<reference evidence="4" key="1">
    <citation type="journal article" date="2019" name="Int. J. Syst. Evol. Microbiol.">
        <title>The Global Catalogue of Microorganisms (GCM) 10K type strain sequencing project: providing services to taxonomists for standard genome sequencing and annotation.</title>
        <authorList>
            <consortium name="The Broad Institute Genomics Platform"/>
            <consortium name="The Broad Institute Genome Sequencing Center for Infectious Disease"/>
            <person name="Wu L."/>
            <person name="Ma J."/>
        </authorList>
    </citation>
    <scope>NUCLEOTIDE SEQUENCE [LARGE SCALE GENOMIC DNA]</scope>
    <source>
        <strain evidence="4">CGMCC 1.8985</strain>
    </source>
</reference>
<organism evidence="3 4">
    <name type="scientific">Luteimonas terricola</name>
    <dbReference type="NCBI Taxonomy" id="645597"/>
    <lineage>
        <taxon>Bacteria</taxon>
        <taxon>Pseudomonadati</taxon>
        <taxon>Pseudomonadota</taxon>
        <taxon>Gammaproteobacteria</taxon>
        <taxon>Lysobacterales</taxon>
        <taxon>Lysobacteraceae</taxon>
        <taxon>Luteimonas</taxon>
    </lineage>
</organism>
<proteinExistence type="predicted"/>
<evidence type="ECO:0000313" key="4">
    <source>
        <dbReference type="Proteomes" id="UP000599009"/>
    </source>
</evidence>